<reference evidence="10" key="2">
    <citation type="submission" date="2020-11" db="EMBL/GenBank/DDBJ databases">
        <authorList>
            <person name="McCartney M.A."/>
            <person name="Auch B."/>
            <person name="Kono T."/>
            <person name="Mallez S."/>
            <person name="Becker A."/>
            <person name="Gohl D.M."/>
            <person name="Silverstein K.A.T."/>
            <person name="Koren S."/>
            <person name="Bechman K.B."/>
            <person name="Herman A."/>
            <person name="Abrahante J.E."/>
            <person name="Garbe J."/>
        </authorList>
    </citation>
    <scope>NUCLEOTIDE SEQUENCE</scope>
    <source>
        <strain evidence="10">Duluth1</strain>
        <tissue evidence="10">Whole animal</tissue>
    </source>
</reference>
<evidence type="ECO:0000256" key="1">
    <source>
        <dbReference type="ARBA" id="ARBA00000971"/>
    </source>
</evidence>
<dbReference type="Gene3D" id="1.25.40.10">
    <property type="entry name" value="Tetratricopeptide repeat domain"/>
    <property type="match status" value="1"/>
</dbReference>
<evidence type="ECO:0000256" key="6">
    <source>
        <dbReference type="ARBA" id="ARBA00023235"/>
    </source>
</evidence>
<evidence type="ECO:0000256" key="4">
    <source>
        <dbReference type="ARBA" id="ARBA00022803"/>
    </source>
</evidence>
<dbReference type="InterPro" id="IPR011990">
    <property type="entry name" value="TPR-like_helical_dom_sf"/>
</dbReference>
<feature type="compositionally biased region" description="Basic and acidic residues" evidence="8">
    <location>
        <begin position="402"/>
        <end position="416"/>
    </location>
</feature>
<comment type="caution">
    <text evidence="10">The sequence shown here is derived from an EMBL/GenBank/DDBJ whole genome shotgun (WGS) entry which is preliminary data.</text>
</comment>
<dbReference type="InterPro" id="IPR019734">
    <property type="entry name" value="TPR_rpt"/>
</dbReference>
<organism evidence="10 11">
    <name type="scientific">Dreissena polymorpha</name>
    <name type="common">Zebra mussel</name>
    <name type="synonym">Mytilus polymorpha</name>
    <dbReference type="NCBI Taxonomy" id="45954"/>
    <lineage>
        <taxon>Eukaryota</taxon>
        <taxon>Metazoa</taxon>
        <taxon>Spiralia</taxon>
        <taxon>Lophotrochozoa</taxon>
        <taxon>Mollusca</taxon>
        <taxon>Bivalvia</taxon>
        <taxon>Autobranchia</taxon>
        <taxon>Heteroconchia</taxon>
        <taxon>Euheterodonta</taxon>
        <taxon>Imparidentia</taxon>
        <taxon>Neoheterodontei</taxon>
        <taxon>Myida</taxon>
        <taxon>Dreissenoidea</taxon>
        <taxon>Dreissenidae</taxon>
        <taxon>Dreissena</taxon>
    </lineage>
</organism>
<dbReference type="PANTHER" id="PTHR46512:SF9">
    <property type="entry name" value="PEPTIDYLPROLYL ISOMERASE"/>
    <property type="match status" value="1"/>
</dbReference>
<dbReference type="EC" id="5.2.1.8" evidence="2 7"/>
<comment type="catalytic activity">
    <reaction evidence="1 7">
        <text>[protein]-peptidylproline (omega=180) = [protein]-peptidylproline (omega=0)</text>
        <dbReference type="Rhea" id="RHEA:16237"/>
        <dbReference type="Rhea" id="RHEA-COMP:10747"/>
        <dbReference type="Rhea" id="RHEA-COMP:10748"/>
        <dbReference type="ChEBI" id="CHEBI:83833"/>
        <dbReference type="ChEBI" id="CHEBI:83834"/>
        <dbReference type="EC" id="5.2.1.8"/>
    </reaction>
</comment>
<keyword evidence="3" id="KW-0677">Repeat</keyword>
<evidence type="ECO:0000256" key="3">
    <source>
        <dbReference type="ARBA" id="ARBA00022737"/>
    </source>
</evidence>
<keyword evidence="5 7" id="KW-0697">Rotamase</keyword>
<evidence type="ECO:0000313" key="10">
    <source>
        <dbReference type="EMBL" id="KAH3890322.1"/>
    </source>
</evidence>
<accession>A0A9D4NBN1</accession>
<evidence type="ECO:0000259" key="9">
    <source>
        <dbReference type="PROSITE" id="PS50059"/>
    </source>
</evidence>
<dbReference type="SMART" id="SM00028">
    <property type="entry name" value="TPR"/>
    <property type="match status" value="3"/>
</dbReference>
<evidence type="ECO:0000256" key="7">
    <source>
        <dbReference type="PROSITE-ProRule" id="PRU00277"/>
    </source>
</evidence>
<keyword evidence="4" id="KW-0802">TPR repeat</keyword>
<protein>
    <recommendedName>
        <fullName evidence="2 7">peptidylprolyl isomerase</fullName>
        <ecNumber evidence="2 7">5.2.1.8</ecNumber>
    </recommendedName>
</protein>
<dbReference type="SUPFAM" id="SSF48452">
    <property type="entry name" value="TPR-like"/>
    <property type="match status" value="1"/>
</dbReference>
<evidence type="ECO:0000256" key="2">
    <source>
        <dbReference type="ARBA" id="ARBA00013194"/>
    </source>
</evidence>
<proteinExistence type="predicted"/>
<evidence type="ECO:0000256" key="8">
    <source>
        <dbReference type="SAM" id="MobiDB-lite"/>
    </source>
</evidence>
<dbReference type="PROSITE" id="PS50059">
    <property type="entry name" value="FKBP_PPIASE"/>
    <property type="match status" value="2"/>
</dbReference>
<feature type="domain" description="PPIase FKBP-type" evidence="9">
    <location>
        <begin position="168"/>
        <end position="257"/>
    </location>
</feature>
<dbReference type="AlphaFoldDB" id="A0A9D4NBN1"/>
<reference evidence="10" key="1">
    <citation type="journal article" date="2019" name="bioRxiv">
        <title>The Genome of the Zebra Mussel, Dreissena polymorpha: A Resource for Invasive Species Research.</title>
        <authorList>
            <person name="McCartney M.A."/>
            <person name="Auch B."/>
            <person name="Kono T."/>
            <person name="Mallez S."/>
            <person name="Zhang Y."/>
            <person name="Obille A."/>
            <person name="Becker A."/>
            <person name="Abrahante J.E."/>
            <person name="Garbe J."/>
            <person name="Badalamenti J.P."/>
            <person name="Herman A."/>
            <person name="Mangelson H."/>
            <person name="Liachko I."/>
            <person name="Sullivan S."/>
            <person name="Sone E.D."/>
            <person name="Koren S."/>
            <person name="Silverstein K.A.T."/>
            <person name="Beckman K.B."/>
            <person name="Gohl D.M."/>
        </authorList>
    </citation>
    <scope>NUCLEOTIDE SEQUENCE</scope>
    <source>
        <strain evidence="10">Duluth1</strain>
        <tissue evidence="10">Whole animal</tissue>
    </source>
</reference>
<feature type="region of interest" description="Disordered" evidence="8">
    <location>
        <begin position="402"/>
        <end position="435"/>
    </location>
</feature>
<sequence>MNPYYEDTRGRDMKVGDVMDITQEGNGGVMKKLVKAGLKDESFPSFGDRVTFTYDAYIGTEISQDKKFDSTADKGEMFSYESLKGKIIRGLEMGVLTMEKGEHAIFTIQPEYAFGEAGIPDKVPGKAVVTFDTKVIDIECPDFSNEQDKSIVKKVIKHGVGFNQANFGCKVTIDIRCECNGHVYYDWKEKTFLLGEGTAKGTDVPKVVEEYLDTWKPKETSRLKVKSKHAYGEAGWPEQNIPPNQDLDFVVTMGDFERVLEWWESTFEQKLNRCDEFRTKGNNYFKKKEYALATRFYEELIELAENEMCMTGKDEERRVKVLTCGHLNLAQVYLNQPELCKSDEVIKCCEEALKLDPKNLKAFYRRGMAKFERNPEDAEKDFRRVLKLEPNNKDAEQMIKKCQEGKKDAKRSEKTLYTRMAGGVKANGDSDKQSR</sequence>
<dbReference type="Pfam" id="PF00254">
    <property type="entry name" value="FKBP_C"/>
    <property type="match status" value="2"/>
</dbReference>
<keyword evidence="11" id="KW-1185">Reference proteome</keyword>
<dbReference type="Gene3D" id="3.10.50.40">
    <property type="match status" value="2"/>
</dbReference>
<dbReference type="InterPro" id="IPR001179">
    <property type="entry name" value="PPIase_FKBP_dom"/>
</dbReference>
<dbReference type="InterPro" id="IPR050754">
    <property type="entry name" value="FKBP4/5/8-like"/>
</dbReference>
<gene>
    <name evidence="10" type="ORF">DPMN_014399</name>
</gene>
<dbReference type="SUPFAM" id="SSF54534">
    <property type="entry name" value="FKBP-like"/>
    <property type="match status" value="2"/>
</dbReference>
<dbReference type="OrthoDB" id="433738at2759"/>
<dbReference type="Proteomes" id="UP000828390">
    <property type="component" value="Unassembled WGS sequence"/>
</dbReference>
<dbReference type="InterPro" id="IPR046357">
    <property type="entry name" value="PPIase_dom_sf"/>
</dbReference>
<dbReference type="PANTHER" id="PTHR46512">
    <property type="entry name" value="PEPTIDYLPROLYL ISOMERASE"/>
    <property type="match status" value="1"/>
</dbReference>
<evidence type="ECO:0000313" key="11">
    <source>
        <dbReference type="Proteomes" id="UP000828390"/>
    </source>
</evidence>
<feature type="domain" description="PPIase FKBP-type" evidence="9">
    <location>
        <begin position="47"/>
        <end position="139"/>
    </location>
</feature>
<evidence type="ECO:0000256" key="5">
    <source>
        <dbReference type="ARBA" id="ARBA00023110"/>
    </source>
</evidence>
<name>A0A9D4NBN1_DREPO</name>
<dbReference type="EMBL" id="JAIWYP010000001">
    <property type="protein sequence ID" value="KAH3890322.1"/>
    <property type="molecule type" value="Genomic_DNA"/>
</dbReference>
<dbReference type="GO" id="GO:0003755">
    <property type="term" value="F:peptidyl-prolyl cis-trans isomerase activity"/>
    <property type="evidence" value="ECO:0007669"/>
    <property type="project" value="UniProtKB-KW"/>
</dbReference>
<keyword evidence="6 7" id="KW-0413">Isomerase</keyword>